<dbReference type="EMBL" id="MU853225">
    <property type="protein sequence ID" value="KAK4126501.1"/>
    <property type="molecule type" value="Genomic_DNA"/>
</dbReference>
<gene>
    <name evidence="1" type="ORF">N657DRAFT_643289</name>
</gene>
<dbReference type="GeneID" id="87829291"/>
<feature type="non-terminal residue" evidence="1">
    <location>
        <position position="1"/>
    </location>
</feature>
<evidence type="ECO:0000313" key="2">
    <source>
        <dbReference type="Proteomes" id="UP001302602"/>
    </source>
</evidence>
<name>A0AAN6Z613_9PEZI</name>
<reference evidence="1" key="1">
    <citation type="journal article" date="2023" name="Mol. Phylogenet. Evol.">
        <title>Genome-scale phylogeny and comparative genomics of the fungal order Sordariales.</title>
        <authorList>
            <person name="Hensen N."/>
            <person name="Bonometti L."/>
            <person name="Westerberg I."/>
            <person name="Brannstrom I.O."/>
            <person name="Guillou S."/>
            <person name="Cros-Aarteil S."/>
            <person name="Calhoun S."/>
            <person name="Haridas S."/>
            <person name="Kuo A."/>
            <person name="Mondo S."/>
            <person name="Pangilinan J."/>
            <person name="Riley R."/>
            <person name="LaButti K."/>
            <person name="Andreopoulos B."/>
            <person name="Lipzen A."/>
            <person name="Chen C."/>
            <person name="Yan M."/>
            <person name="Daum C."/>
            <person name="Ng V."/>
            <person name="Clum A."/>
            <person name="Steindorff A."/>
            <person name="Ohm R.A."/>
            <person name="Martin F."/>
            <person name="Silar P."/>
            <person name="Natvig D.O."/>
            <person name="Lalanne C."/>
            <person name="Gautier V."/>
            <person name="Ament-Velasquez S.L."/>
            <person name="Kruys A."/>
            <person name="Hutchinson M.I."/>
            <person name="Powell A.J."/>
            <person name="Barry K."/>
            <person name="Miller A.N."/>
            <person name="Grigoriev I.V."/>
            <person name="Debuchy R."/>
            <person name="Gladieux P."/>
            <person name="Hiltunen Thoren M."/>
            <person name="Johannesson H."/>
        </authorList>
    </citation>
    <scope>NUCLEOTIDE SEQUENCE</scope>
    <source>
        <strain evidence="1">CBS 731.68</strain>
    </source>
</reference>
<evidence type="ECO:0000313" key="1">
    <source>
        <dbReference type="EMBL" id="KAK4126501.1"/>
    </source>
</evidence>
<keyword evidence="2" id="KW-1185">Reference proteome</keyword>
<protein>
    <submittedName>
        <fullName evidence="1">Uncharacterized protein</fullName>
    </submittedName>
</protein>
<proteinExistence type="predicted"/>
<sequence length="56" mass="6226">LGSIYEGLYTPLTIQYNGGWPGKTSIHVSRVWRSKYSRYLPAQRNASGPSAPLSSR</sequence>
<dbReference type="RefSeq" id="XP_062650272.1">
    <property type="nucleotide sequence ID" value="XM_062792522.1"/>
</dbReference>
<dbReference type="Proteomes" id="UP001302602">
    <property type="component" value="Unassembled WGS sequence"/>
</dbReference>
<comment type="caution">
    <text evidence="1">The sequence shown here is derived from an EMBL/GenBank/DDBJ whole genome shotgun (WGS) entry which is preliminary data.</text>
</comment>
<reference evidence="1" key="2">
    <citation type="submission" date="2023-05" db="EMBL/GenBank/DDBJ databases">
        <authorList>
            <consortium name="Lawrence Berkeley National Laboratory"/>
            <person name="Steindorff A."/>
            <person name="Hensen N."/>
            <person name="Bonometti L."/>
            <person name="Westerberg I."/>
            <person name="Brannstrom I.O."/>
            <person name="Guillou S."/>
            <person name="Cros-Aarteil S."/>
            <person name="Calhoun S."/>
            <person name="Haridas S."/>
            <person name="Kuo A."/>
            <person name="Mondo S."/>
            <person name="Pangilinan J."/>
            <person name="Riley R."/>
            <person name="Labutti K."/>
            <person name="Andreopoulos B."/>
            <person name="Lipzen A."/>
            <person name="Chen C."/>
            <person name="Yanf M."/>
            <person name="Daum C."/>
            <person name="Ng V."/>
            <person name="Clum A."/>
            <person name="Ohm R."/>
            <person name="Martin F."/>
            <person name="Silar P."/>
            <person name="Natvig D."/>
            <person name="Lalanne C."/>
            <person name="Gautier V."/>
            <person name="Ament-Velasquez S.L."/>
            <person name="Kruys A."/>
            <person name="Hutchinson M.I."/>
            <person name="Powell A.J."/>
            <person name="Barry K."/>
            <person name="Miller A.N."/>
            <person name="Grigoriev I.V."/>
            <person name="Debuchy R."/>
            <person name="Gladieux P."/>
            <person name="Thoren M.H."/>
            <person name="Johannesson H."/>
        </authorList>
    </citation>
    <scope>NUCLEOTIDE SEQUENCE</scope>
    <source>
        <strain evidence="1">CBS 731.68</strain>
    </source>
</reference>
<organism evidence="1 2">
    <name type="scientific">Parathielavia appendiculata</name>
    <dbReference type="NCBI Taxonomy" id="2587402"/>
    <lineage>
        <taxon>Eukaryota</taxon>
        <taxon>Fungi</taxon>
        <taxon>Dikarya</taxon>
        <taxon>Ascomycota</taxon>
        <taxon>Pezizomycotina</taxon>
        <taxon>Sordariomycetes</taxon>
        <taxon>Sordariomycetidae</taxon>
        <taxon>Sordariales</taxon>
        <taxon>Chaetomiaceae</taxon>
        <taxon>Parathielavia</taxon>
    </lineage>
</organism>
<dbReference type="AlphaFoldDB" id="A0AAN6Z613"/>
<accession>A0AAN6Z613</accession>